<evidence type="ECO:0000313" key="8">
    <source>
        <dbReference type="Proteomes" id="UP000512167"/>
    </source>
</evidence>
<dbReference type="SUPFAM" id="SSF46785">
    <property type="entry name" value="Winged helix' DNA-binding domain"/>
    <property type="match status" value="1"/>
</dbReference>
<dbReference type="PANTHER" id="PTHR22683">
    <property type="entry name" value="SPORULATION PROTEIN RELATED"/>
    <property type="match status" value="1"/>
</dbReference>
<dbReference type="InterPro" id="IPR036388">
    <property type="entry name" value="WH-like_DNA-bd_sf"/>
</dbReference>
<dbReference type="InterPro" id="IPR002543">
    <property type="entry name" value="FtsK_dom"/>
</dbReference>
<dbReference type="Pfam" id="PF01580">
    <property type="entry name" value="FtsK_SpoIIIE"/>
    <property type="match status" value="1"/>
</dbReference>
<evidence type="ECO:0000259" key="6">
    <source>
        <dbReference type="PROSITE" id="PS50901"/>
    </source>
</evidence>
<dbReference type="Gene3D" id="1.10.10.10">
    <property type="entry name" value="Winged helix-like DNA-binding domain superfamily/Winged helix DNA-binding domain"/>
    <property type="match status" value="1"/>
</dbReference>
<evidence type="ECO:0000313" key="7">
    <source>
        <dbReference type="EMBL" id="QLY40269.1"/>
    </source>
</evidence>
<feature type="domain" description="FtsK" evidence="6">
    <location>
        <begin position="378"/>
        <end position="569"/>
    </location>
</feature>
<keyword evidence="4" id="KW-0238">DNA-binding</keyword>
<evidence type="ECO:0000256" key="4">
    <source>
        <dbReference type="ARBA" id="ARBA00023125"/>
    </source>
</evidence>
<dbReference type="InterPro" id="IPR018541">
    <property type="entry name" value="Ftsk_gamma"/>
</dbReference>
<dbReference type="GO" id="GO:0005524">
    <property type="term" value="F:ATP binding"/>
    <property type="evidence" value="ECO:0007669"/>
    <property type="project" value="UniProtKB-UniRule"/>
</dbReference>
<dbReference type="KEGG" id="tbk:HF295_05105"/>
<dbReference type="EMBL" id="CP051151">
    <property type="protein sequence ID" value="QLY40269.1"/>
    <property type="molecule type" value="Genomic_DNA"/>
</dbReference>
<dbReference type="SMART" id="SM00843">
    <property type="entry name" value="Ftsk_gamma"/>
    <property type="match status" value="1"/>
</dbReference>
<comment type="similarity">
    <text evidence="1">Belongs to the FtsK/SpoIIIE/SftA family.</text>
</comment>
<evidence type="ECO:0000256" key="2">
    <source>
        <dbReference type="ARBA" id="ARBA00022741"/>
    </source>
</evidence>
<dbReference type="PANTHER" id="PTHR22683:SF42">
    <property type="entry name" value="DNA TRANSLOCASE SFTA"/>
    <property type="match status" value="1"/>
</dbReference>
<dbReference type="Proteomes" id="UP000512167">
    <property type="component" value="Chromosome"/>
</dbReference>
<accession>A0A7L6N6R1</accession>
<dbReference type="Pfam" id="PF09397">
    <property type="entry name" value="FtsK_gamma"/>
    <property type="match status" value="1"/>
</dbReference>
<keyword evidence="8" id="KW-1185">Reference proteome</keyword>
<proteinExistence type="inferred from homology"/>
<keyword evidence="2 5" id="KW-0547">Nucleotide-binding</keyword>
<dbReference type="AlphaFoldDB" id="A0A7L6N6R1"/>
<dbReference type="InterPro" id="IPR027417">
    <property type="entry name" value="P-loop_NTPase"/>
</dbReference>
<protein>
    <submittedName>
        <fullName evidence="7">DNA translocase FtsK</fullName>
    </submittedName>
</protein>
<dbReference type="GO" id="GO:0003677">
    <property type="term" value="F:DNA binding"/>
    <property type="evidence" value="ECO:0007669"/>
    <property type="project" value="UniProtKB-KW"/>
</dbReference>
<gene>
    <name evidence="7" type="ORF">HF295_05105</name>
</gene>
<dbReference type="Gene3D" id="3.40.50.300">
    <property type="entry name" value="P-loop containing nucleotide triphosphate hydrolases"/>
    <property type="match status" value="1"/>
</dbReference>
<dbReference type="InterPro" id="IPR041027">
    <property type="entry name" value="FtsK_alpha"/>
</dbReference>
<reference evidence="7 8" key="1">
    <citation type="submission" date="2020-04" db="EMBL/GenBank/DDBJ databases">
        <authorList>
            <person name="Zheng R.K."/>
            <person name="Sun C.M."/>
        </authorList>
    </citation>
    <scope>NUCLEOTIDE SEQUENCE [LARGE SCALE GENOMIC DNA]</scope>
    <source>
        <strain evidence="8">zrk29</strain>
    </source>
</reference>
<dbReference type="InterPro" id="IPR036390">
    <property type="entry name" value="WH_DNA-bd_sf"/>
</dbReference>
<dbReference type="Gene3D" id="3.30.980.40">
    <property type="match status" value="1"/>
</dbReference>
<dbReference type="Pfam" id="PF17854">
    <property type="entry name" value="FtsK_alpha"/>
    <property type="match status" value="1"/>
</dbReference>
<evidence type="ECO:0000256" key="3">
    <source>
        <dbReference type="ARBA" id="ARBA00022840"/>
    </source>
</evidence>
<keyword evidence="3 5" id="KW-0067">ATP-binding</keyword>
<evidence type="ECO:0000256" key="1">
    <source>
        <dbReference type="ARBA" id="ARBA00006474"/>
    </source>
</evidence>
<dbReference type="PROSITE" id="PS50901">
    <property type="entry name" value="FTSK"/>
    <property type="match status" value="1"/>
</dbReference>
<feature type="binding site" evidence="5">
    <location>
        <begin position="395"/>
        <end position="402"/>
    </location>
    <ligand>
        <name>ATP</name>
        <dbReference type="ChEBI" id="CHEBI:30616"/>
    </ligand>
</feature>
<organism evidence="7 8">
    <name type="scientific">Hujiaoplasma nucleasis</name>
    <dbReference type="NCBI Taxonomy" id="2725268"/>
    <lineage>
        <taxon>Bacteria</taxon>
        <taxon>Bacillati</taxon>
        <taxon>Mycoplasmatota</taxon>
        <taxon>Mollicutes</taxon>
        <taxon>Candidatus Izemoplasmatales</taxon>
        <taxon>Hujiaoplasmataceae</taxon>
        <taxon>Hujiaoplasma</taxon>
    </lineage>
</organism>
<dbReference type="InterPro" id="IPR050206">
    <property type="entry name" value="FtsK/SpoIIIE/SftA"/>
</dbReference>
<dbReference type="RefSeq" id="WP_312031096.1">
    <property type="nucleotide sequence ID" value="NZ_CP051151.1"/>
</dbReference>
<evidence type="ECO:0000256" key="5">
    <source>
        <dbReference type="PROSITE-ProRule" id="PRU00289"/>
    </source>
</evidence>
<dbReference type="SUPFAM" id="SSF52540">
    <property type="entry name" value="P-loop containing nucleoside triphosphate hydrolases"/>
    <property type="match status" value="1"/>
</dbReference>
<sequence length="714" mass="81103">MFFKKKFNNERIVPKTTRSKDNRPFYIPQITSVEDKKRLRQDFITPAGTSGKNVISVSSDRKGTGDIDKKYDAFRTNKRLTKEEAKKRFGHSYYEFISVNKKTLPKVYTEEGLSYDDVTLNKKVQEEDMINTEEIINDHKNIHSVPVDEFFESEKKHQEDLSANEVEEDDVLKDLMMNQEEKKDPMPLQFEEDEEESLDDILFEKAENKTMDVEDIQFDEDIDYEEYQPEQVPDLPKNDMADYQLPPLTLFKKTKETEKEEPAWVKENTEVINETMFAFGVDGKVTNHTMGPTVTRYEVSLGSGVPTKKITGISDNLQMNLSAVSLRIEAPIPGKNTIGIEVPNKTRKPVFFGDVIDHPKFTQSKDPLLLAVGLDIDALPVYTSIESMPHGLVAGSTQSGKSVSIAATIVSLIARNKPDELKLLLIDPKKVDLQQFSDLPHLITPIIDDTKIAIESLKWMVGEMERRYDVLKKFKAINVSDYYQRRFNDPNFEKMPRIVVIVEEASDLLLSGGNEIEESILKLTQKSRAVGIHIILATQRPSADILKGTIKANISTRFAFRVPSSTDSSVVLDKTGAEKLLGKGDMLLSENGLVRRIQGAYLSPEEIEKITDFIKQQMEPDYIFTHQKLSMEMKTQTDIEEIDELFKDVANYVVDEGKCSLNKITQEFGIGFNRANNIVNTLEKFGIVSANAGTKPREVLVDYDQLSQIFEGMN</sequence>
<name>A0A7L6N6R1_9MOLU</name>